<dbReference type="EMBL" id="CAADRP010000979">
    <property type="protein sequence ID" value="VFU33952.1"/>
    <property type="molecule type" value="Genomic_DNA"/>
</dbReference>
<organism evidence="1">
    <name type="scientific">Salix viminalis</name>
    <name type="common">Common osier</name>
    <name type="synonym">Basket willow</name>
    <dbReference type="NCBI Taxonomy" id="40686"/>
    <lineage>
        <taxon>Eukaryota</taxon>
        <taxon>Viridiplantae</taxon>
        <taxon>Streptophyta</taxon>
        <taxon>Embryophyta</taxon>
        <taxon>Tracheophyta</taxon>
        <taxon>Spermatophyta</taxon>
        <taxon>Magnoliopsida</taxon>
        <taxon>eudicotyledons</taxon>
        <taxon>Gunneridae</taxon>
        <taxon>Pentapetalae</taxon>
        <taxon>rosids</taxon>
        <taxon>fabids</taxon>
        <taxon>Malpighiales</taxon>
        <taxon>Salicaceae</taxon>
        <taxon>Saliceae</taxon>
        <taxon>Salix</taxon>
    </lineage>
</organism>
<evidence type="ECO:0000313" key="1">
    <source>
        <dbReference type="EMBL" id="VFU33952.1"/>
    </source>
</evidence>
<accession>A0A6N2KZ29</accession>
<proteinExistence type="predicted"/>
<gene>
    <name evidence="1" type="ORF">SVIM_LOCUS160219</name>
</gene>
<reference evidence="1" key="1">
    <citation type="submission" date="2019-03" db="EMBL/GenBank/DDBJ databases">
        <authorList>
            <person name="Mank J."/>
            <person name="Almeida P."/>
        </authorList>
    </citation>
    <scope>NUCLEOTIDE SEQUENCE</scope>
    <source>
        <strain evidence="1">78183</strain>
    </source>
</reference>
<sequence length="84" mass="9530">MDADKAEFLKEFGSEYGYPNGPKSIDEIRATEFNRLDQKGIVYLDHAGATLYSELQMEAIFKDFSSNIYANPHMLSVKGLLHLQ</sequence>
<evidence type="ECO:0008006" key="2">
    <source>
        <dbReference type="Google" id="ProtNLM"/>
    </source>
</evidence>
<name>A0A6N2KZ29_SALVM</name>
<protein>
    <recommendedName>
        <fullName evidence="2">Aminotransferase class V domain-containing protein</fullName>
    </recommendedName>
</protein>
<dbReference type="AlphaFoldDB" id="A0A6N2KZ29"/>